<proteinExistence type="predicted"/>
<protein>
    <submittedName>
        <fullName evidence="1">Uncharacterized protein</fullName>
    </submittedName>
</protein>
<dbReference type="Proteomes" id="UP001054837">
    <property type="component" value="Unassembled WGS sequence"/>
</dbReference>
<keyword evidence="2" id="KW-1185">Reference proteome</keyword>
<accession>A0AAV4PW56</accession>
<sequence length="121" mass="14320">MEETLNISPVLHKLEYLSLIRIALNLQANAEFRRAFDFRADYGEDDGRINDIALPSDKALSSMNIPQLLKKELLVHVRYLALEFREWLILHCLYLKDYALDQFPNICWKWDGRIDRQQKPS</sequence>
<organism evidence="1 2">
    <name type="scientific">Caerostris darwini</name>
    <dbReference type="NCBI Taxonomy" id="1538125"/>
    <lineage>
        <taxon>Eukaryota</taxon>
        <taxon>Metazoa</taxon>
        <taxon>Ecdysozoa</taxon>
        <taxon>Arthropoda</taxon>
        <taxon>Chelicerata</taxon>
        <taxon>Arachnida</taxon>
        <taxon>Araneae</taxon>
        <taxon>Araneomorphae</taxon>
        <taxon>Entelegynae</taxon>
        <taxon>Araneoidea</taxon>
        <taxon>Araneidae</taxon>
        <taxon>Caerostris</taxon>
    </lineage>
</organism>
<comment type="caution">
    <text evidence="1">The sequence shown here is derived from an EMBL/GenBank/DDBJ whole genome shotgun (WGS) entry which is preliminary data.</text>
</comment>
<evidence type="ECO:0000313" key="1">
    <source>
        <dbReference type="EMBL" id="GIY00176.1"/>
    </source>
</evidence>
<dbReference type="AlphaFoldDB" id="A0AAV4PW56"/>
<name>A0AAV4PW56_9ARAC</name>
<gene>
    <name evidence="1" type="ORF">CDAR_20081</name>
</gene>
<evidence type="ECO:0000313" key="2">
    <source>
        <dbReference type="Proteomes" id="UP001054837"/>
    </source>
</evidence>
<dbReference type="EMBL" id="BPLQ01003396">
    <property type="protein sequence ID" value="GIY00176.1"/>
    <property type="molecule type" value="Genomic_DNA"/>
</dbReference>
<reference evidence="1 2" key="1">
    <citation type="submission" date="2021-06" db="EMBL/GenBank/DDBJ databases">
        <title>Caerostris darwini draft genome.</title>
        <authorList>
            <person name="Kono N."/>
            <person name="Arakawa K."/>
        </authorList>
    </citation>
    <scope>NUCLEOTIDE SEQUENCE [LARGE SCALE GENOMIC DNA]</scope>
</reference>